<name>A0AAW2DGT7_9ROSI</name>
<organism evidence="1 2">
    <name type="scientific">Lithocarpus litseifolius</name>
    <dbReference type="NCBI Taxonomy" id="425828"/>
    <lineage>
        <taxon>Eukaryota</taxon>
        <taxon>Viridiplantae</taxon>
        <taxon>Streptophyta</taxon>
        <taxon>Embryophyta</taxon>
        <taxon>Tracheophyta</taxon>
        <taxon>Spermatophyta</taxon>
        <taxon>Magnoliopsida</taxon>
        <taxon>eudicotyledons</taxon>
        <taxon>Gunneridae</taxon>
        <taxon>Pentapetalae</taxon>
        <taxon>rosids</taxon>
        <taxon>fabids</taxon>
        <taxon>Fagales</taxon>
        <taxon>Fagaceae</taxon>
        <taxon>Lithocarpus</taxon>
    </lineage>
</organism>
<dbReference type="Pfam" id="PF01107">
    <property type="entry name" value="MP"/>
    <property type="match status" value="1"/>
</dbReference>
<dbReference type="PANTHER" id="PTHR47599:SF4">
    <property type="entry name" value="POLYPROTEIN"/>
    <property type="match status" value="1"/>
</dbReference>
<sequence length="265" mass="30147">MITFSLYDRPVYFDVFPDICLALDDPNIVKALTLNVLTFGFDMDEGSKPFALIYRIYYRILGSQLNPRATHIKDPAAKLLMKKKKRPDLSPSASDFQIVETLVFQSQLRVLTALDASFEIDMVSLFNEFISTKNRDKRKYYQKDKTVVRSSHPPLEIVLVTCQKTEVKASPFKIADADIPGSSIIEQNNFTNEPLHVFGQQLDRIEEKIVEQTVSAKPEKPLNYLPSQREKIGFKTSQAKTLDIVEKTLSDLKAKTESTSNATCW</sequence>
<dbReference type="InterPro" id="IPR028919">
    <property type="entry name" value="Viral_movement"/>
</dbReference>
<proteinExistence type="predicted"/>
<accession>A0AAW2DGT7</accession>
<reference evidence="1 2" key="1">
    <citation type="submission" date="2024-01" db="EMBL/GenBank/DDBJ databases">
        <title>A telomere-to-telomere, gap-free genome of sweet tea (Lithocarpus litseifolius).</title>
        <authorList>
            <person name="Zhou J."/>
        </authorList>
    </citation>
    <scope>NUCLEOTIDE SEQUENCE [LARGE SCALE GENOMIC DNA]</scope>
    <source>
        <strain evidence="1">Zhou-2022a</strain>
        <tissue evidence="1">Leaf</tissue>
    </source>
</reference>
<dbReference type="AlphaFoldDB" id="A0AAW2DGT7"/>
<dbReference type="PANTHER" id="PTHR47599">
    <property type="entry name" value="CELL-TO-CELL MOVEMENT PROTEIN"/>
    <property type="match status" value="1"/>
</dbReference>
<evidence type="ECO:0000313" key="1">
    <source>
        <dbReference type="EMBL" id="KAL0008769.1"/>
    </source>
</evidence>
<protein>
    <submittedName>
        <fullName evidence="1">Uncharacterized protein</fullName>
    </submittedName>
</protein>
<dbReference type="InterPro" id="IPR051596">
    <property type="entry name" value="Caulimoviridae_Movement"/>
</dbReference>
<gene>
    <name evidence="1" type="ORF">SO802_010271</name>
</gene>
<keyword evidence="2" id="KW-1185">Reference proteome</keyword>
<dbReference type="Proteomes" id="UP001459277">
    <property type="component" value="Unassembled WGS sequence"/>
</dbReference>
<dbReference type="EMBL" id="JAZDWU010000003">
    <property type="protein sequence ID" value="KAL0008769.1"/>
    <property type="molecule type" value="Genomic_DNA"/>
</dbReference>
<evidence type="ECO:0000313" key="2">
    <source>
        <dbReference type="Proteomes" id="UP001459277"/>
    </source>
</evidence>
<comment type="caution">
    <text evidence="1">The sequence shown here is derived from an EMBL/GenBank/DDBJ whole genome shotgun (WGS) entry which is preliminary data.</text>
</comment>